<sequence>MVFPNAIRVVNSTVRGNYIRHTSLQSVAFFHHRSTVCAKDGLFGFFKKDTTKEEVTEVAETQTTSAVESNESAESSVPKRRKGQLTPEELENTIKKIVMEYTKADDSTWRKVKFDDKTAKFELLQRCMVECQREIPNVNLNNMQGTQDLLQFYLHEDTPFKSVHPVAEWFEKNKAQFPPNMYFVKYDKKTKNAHSH</sequence>
<comment type="caution">
    <text evidence="9">The sequence shown here is derived from an EMBL/GenBank/DDBJ whole genome shotgun (WGS) entry which is preliminary data.</text>
</comment>
<dbReference type="EMBL" id="JASJQH010000018">
    <property type="protein sequence ID" value="KAK9768442.1"/>
    <property type="molecule type" value="Genomic_DNA"/>
</dbReference>
<evidence type="ECO:0000256" key="7">
    <source>
        <dbReference type="ARBA" id="ARBA00035398"/>
    </source>
</evidence>
<keyword evidence="4" id="KW-0496">Mitochondrion</keyword>
<evidence type="ECO:0000256" key="2">
    <source>
        <dbReference type="ARBA" id="ARBA00008860"/>
    </source>
</evidence>
<dbReference type="PANTHER" id="PTHR31542">
    <property type="entry name" value="39A RIBOSOMAL PROTEIN L50, MITOCHONDRIAL"/>
    <property type="match status" value="1"/>
</dbReference>
<evidence type="ECO:0000256" key="3">
    <source>
        <dbReference type="ARBA" id="ARBA00022980"/>
    </source>
</evidence>
<gene>
    <name evidence="9" type="ORF">K7432_000919</name>
</gene>
<dbReference type="Proteomes" id="UP001479436">
    <property type="component" value="Unassembled WGS sequence"/>
</dbReference>
<protein>
    <recommendedName>
        <fullName evidence="6">Large ribosomal subunit protein mL50</fullName>
    </recommendedName>
    <alternativeName>
        <fullName evidence="7">39S ribosomal protein L50, mitochondrial</fullName>
    </alternativeName>
</protein>
<evidence type="ECO:0000256" key="4">
    <source>
        <dbReference type="ARBA" id="ARBA00023128"/>
    </source>
</evidence>
<evidence type="ECO:0000256" key="1">
    <source>
        <dbReference type="ARBA" id="ARBA00004173"/>
    </source>
</evidence>
<accession>A0ABR2X456</accession>
<proteinExistence type="inferred from homology"/>
<evidence type="ECO:0000313" key="10">
    <source>
        <dbReference type="Proteomes" id="UP001479436"/>
    </source>
</evidence>
<evidence type="ECO:0000313" key="9">
    <source>
        <dbReference type="EMBL" id="KAK9768442.1"/>
    </source>
</evidence>
<keyword evidence="10" id="KW-1185">Reference proteome</keyword>
<keyword evidence="3" id="KW-0689">Ribosomal protein</keyword>
<organism evidence="9 10">
    <name type="scientific">Basidiobolus ranarum</name>
    <dbReference type="NCBI Taxonomy" id="34480"/>
    <lineage>
        <taxon>Eukaryota</taxon>
        <taxon>Fungi</taxon>
        <taxon>Fungi incertae sedis</taxon>
        <taxon>Zoopagomycota</taxon>
        <taxon>Entomophthoromycotina</taxon>
        <taxon>Basidiobolomycetes</taxon>
        <taxon>Basidiobolales</taxon>
        <taxon>Basidiobolaceae</taxon>
        <taxon>Basidiobolus</taxon>
    </lineage>
</organism>
<evidence type="ECO:0000256" key="8">
    <source>
        <dbReference type="SAM" id="MobiDB-lite"/>
    </source>
</evidence>
<comment type="subcellular location">
    <subcellularLocation>
        <location evidence="1">Mitochondrion</location>
    </subcellularLocation>
</comment>
<keyword evidence="5" id="KW-0687">Ribonucleoprotein</keyword>
<reference evidence="9 10" key="1">
    <citation type="submission" date="2023-04" db="EMBL/GenBank/DDBJ databases">
        <title>Genome of Basidiobolus ranarum AG-B5.</title>
        <authorList>
            <person name="Stajich J.E."/>
            <person name="Carter-House D."/>
            <person name="Gryganskyi A."/>
        </authorList>
    </citation>
    <scope>NUCLEOTIDE SEQUENCE [LARGE SCALE GENOMIC DNA]</scope>
    <source>
        <strain evidence="9 10">AG-B5</strain>
    </source>
</reference>
<dbReference type="Pfam" id="PF10501">
    <property type="entry name" value="Ribosomal_L50"/>
    <property type="match status" value="1"/>
</dbReference>
<name>A0ABR2X456_9FUNG</name>
<comment type="similarity">
    <text evidence="2">Belongs to the mitochondrion-specific ribosomal protein mL50 family.</text>
</comment>
<evidence type="ECO:0000256" key="5">
    <source>
        <dbReference type="ARBA" id="ARBA00023274"/>
    </source>
</evidence>
<dbReference type="InterPro" id="IPR018305">
    <property type="entry name" value="Ribosomal_m50"/>
</dbReference>
<dbReference type="PANTHER" id="PTHR31542:SF1">
    <property type="entry name" value="LARGE RIBOSOMAL SUBUNIT PROTEIN ML50"/>
    <property type="match status" value="1"/>
</dbReference>
<evidence type="ECO:0000256" key="6">
    <source>
        <dbReference type="ARBA" id="ARBA00035183"/>
    </source>
</evidence>
<feature type="compositionally biased region" description="Low complexity" evidence="8">
    <location>
        <begin position="59"/>
        <end position="76"/>
    </location>
</feature>
<feature type="region of interest" description="Disordered" evidence="8">
    <location>
        <begin position="59"/>
        <end position="85"/>
    </location>
</feature>